<reference evidence="2 3" key="1">
    <citation type="submission" date="2016-12" db="EMBL/GenBank/DDBJ databases">
        <title>The genomes of Aspergillus section Nigri reveals drivers in fungal speciation.</title>
        <authorList>
            <consortium name="DOE Joint Genome Institute"/>
            <person name="Vesth T.C."/>
            <person name="Nybo J."/>
            <person name="Theobald S."/>
            <person name="Brandl J."/>
            <person name="Frisvad J.C."/>
            <person name="Nielsen K.F."/>
            <person name="Lyhne E.K."/>
            <person name="Kogle M.E."/>
            <person name="Kuo A."/>
            <person name="Riley R."/>
            <person name="Clum A."/>
            <person name="Nolan M."/>
            <person name="Lipzen A."/>
            <person name="Salamov A."/>
            <person name="Henrissat B."/>
            <person name="Wiebenga A."/>
            <person name="De Vries R.P."/>
            <person name="Grigoriev I.V."/>
            <person name="Mortensen U.H."/>
            <person name="Andersen M.R."/>
            <person name="Baker S.E."/>
        </authorList>
    </citation>
    <scope>NUCLEOTIDE SEQUENCE [LARGE SCALE GENOMIC DNA]</scope>
    <source>
        <strain evidence="2 3">CBS 117.55</strain>
    </source>
</reference>
<keyword evidence="3" id="KW-1185">Reference proteome</keyword>
<dbReference type="InterPro" id="IPR011009">
    <property type="entry name" value="Kinase-like_dom_sf"/>
</dbReference>
<dbReference type="SUPFAM" id="SSF56112">
    <property type="entry name" value="Protein kinase-like (PK-like)"/>
    <property type="match status" value="1"/>
</dbReference>
<feature type="compositionally biased region" description="Basic residues" evidence="1">
    <location>
        <begin position="8"/>
        <end position="22"/>
    </location>
</feature>
<evidence type="ECO:0000313" key="2">
    <source>
        <dbReference type="EMBL" id="PWY65720.1"/>
    </source>
</evidence>
<dbReference type="VEuPathDB" id="FungiDB:BO70DRAFT_176671"/>
<accession>A0A317V0M2</accession>
<name>A0A317V0M2_9EURO</name>
<gene>
    <name evidence="2" type="ORF">BO70DRAFT_176671</name>
</gene>
<feature type="region of interest" description="Disordered" evidence="1">
    <location>
        <begin position="1"/>
        <end position="39"/>
    </location>
</feature>
<dbReference type="EMBL" id="MSFL01000049">
    <property type="protein sequence ID" value="PWY65720.1"/>
    <property type="molecule type" value="Genomic_DNA"/>
</dbReference>
<dbReference type="Proteomes" id="UP000247233">
    <property type="component" value="Unassembled WGS sequence"/>
</dbReference>
<dbReference type="GeneID" id="37060643"/>
<evidence type="ECO:0000313" key="3">
    <source>
        <dbReference type="Proteomes" id="UP000247233"/>
    </source>
</evidence>
<protein>
    <recommendedName>
        <fullName evidence="4">Protein kinase domain-containing protein</fullName>
    </recommendedName>
</protein>
<dbReference type="AlphaFoldDB" id="A0A317V0M2"/>
<dbReference type="RefSeq" id="XP_025394609.1">
    <property type="nucleotide sequence ID" value="XM_025538406.1"/>
</dbReference>
<sequence>MRINRLQVTRKPRTLLPRHRTPIPRDVGESRPQGLSPASERVESLLTGIREIHKARVEHSDIHPRNMMIVEDDPARSVMD</sequence>
<comment type="caution">
    <text evidence="2">The sequence shown here is derived from an EMBL/GenBank/DDBJ whole genome shotgun (WGS) entry which is preliminary data.</text>
</comment>
<evidence type="ECO:0000256" key="1">
    <source>
        <dbReference type="SAM" id="MobiDB-lite"/>
    </source>
</evidence>
<proteinExistence type="predicted"/>
<dbReference type="OrthoDB" id="4185642at2759"/>
<evidence type="ECO:0008006" key="4">
    <source>
        <dbReference type="Google" id="ProtNLM"/>
    </source>
</evidence>
<organism evidence="2 3">
    <name type="scientific">Aspergillus heteromorphus CBS 117.55</name>
    <dbReference type="NCBI Taxonomy" id="1448321"/>
    <lineage>
        <taxon>Eukaryota</taxon>
        <taxon>Fungi</taxon>
        <taxon>Dikarya</taxon>
        <taxon>Ascomycota</taxon>
        <taxon>Pezizomycotina</taxon>
        <taxon>Eurotiomycetes</taxon>
        <taxon>Eurotiomycetidae</taxon>
        <taxon>Eurotiales</taxon>
        <taxon>Aspergillaceae</taxon>
        <taxon>Aspergillus</taxon>
        <taxon>Aspergillus subgen. Circumdati</taxon>
    </lineage>
</organism>